<dbReference type="PANTHER" id="PTHR21347:SF0">
    <property type="entry name" value="LIPID SCRAMBLASE CLPTM1L"/>
    <property type="match status" value="1"/>
</dbReference>
<evidence type="ECO:0000256" key="1">
    <source>
        <dbReference type="ARBA" id="ARBA00004141"/>
    </source>
</evidence>
<dbReference type="AlphaFoldDB" id="A0A284RYU9"/>
<feature type="transmembrane region" description="Helical" evidence="7">
    <location>
        <begin position="400"/>
        <end position="421"/>
    </location>
</feature>
<comment type="subcellular location">
    <subcellularLocation>
        <location evidence="1">Membrane</location>
        <topology evidence="1">Multi-pass membrane protein</topology>
    </subcellularLocation>
</comment>
<keyword evidence="5 7" id="KW-0472">Membrane</keyword>
<feature type="transmembrane region" description="Helical" evidence="7">
    <location>
        <begin position="375"/>
        <end position="394"/>
    </location>
</feature>
<reference evidence="9" key="1">
    <citation type="journal article" date="2017" name="Nat. Ecol. Evol.">
        <title>Genome expansion and lineage-specific genetic innovations in the forest pathogenic fungi Armillaria.</title>
        <authorList>
            <person name="Sipos G."/>
            <person name="Prasanna A.N."/>
            <person name="Walter M.C."/>
            <person name="O'Connor E."/>
            <person name="Balint B."/>
            <person name="Krizsan K."/>
            <person name="Kiss B."/>
            <person name="Hess J."/>
            <person name="Varga T."/>
            <person name="Slot J."/>
            <person name="Riley R."/>
            <person name="Boka B."/>
            <person name="Rigling D."/>
            <person name="Barry K."/>
            <person name="Lee J."/>
            <person name="Mihaltcheva S."/>
            <person name="LaButti K."/>
            <person name="Lipzen A."/>
            <person name="Waldron R."/>
            <person name="Moloney N.M."/>
            <person name="Sperisen C."/>
            <person name="Kredics L."/>
            <person name="Vagvoelgyi C."/>
            <person name="Patrignani A."/>
            <person name="Fitzpatrick D."/>
            <person name="Nagy I."/>
            <person name="Doyle S."/>
            <person name="Anderson J.B."/>
            <person name="Grigoriev I.V."/>
            <person name="Gueldener U."/>
            <person name="Muensterkoetter M."/>
            <person name="Nagy L.G."/>
        </authorList>
    </citation>
    <scope>NUCLEOTIDE SEQUENCE [LARGE SCALE GENOMIC DNA]</scope>
    <source>
        <strain evidence="9">C18/9</strain>
    </source>
</reference>
<gene>
    <name evidence="8" type="ORF">ARMOST_17393</name>
</gene>
<dbReference type="InterPro" id="IPR008429">
    <property type="entry name" value="CLPTM1"/>
</dbReference>
<evidence type="ECO:0000256" key="7">
    <source>
        <dbReference type="SAM" id="Phobius"/>
    </source>
</evidence>
<feature type="compositionally biased region" description="Basic and acidic residues" evidence="6">
    <location>
        <begin position="685"/>
        <end position="696"/>
    </location>
</feature>
<keyword evidence="4 7" id="KW-1133">Transmembrane helix</keyword>
<proteinExistence type="inferred from homology"/>
<dbReference type="STRING" id="47428.A0A284RYU9"/>
<keyword evidence="9" id="KW-1185">Reference proteome</keyword>
<evidence type="ECO:0000256" key="4">
    <source>
        <dbReference type="ARBA" id="ARBA00022989"/>
    </source>
</evidence>
<dbReference type="PANTHER" id="PTHR21347">
    <property type="entry name" value="CLEFT LIP AND PALATE ASSOCIATED TRANSMEMBRANE PROTEIN-RELATED"/>
    <property type="match status" value="1"/>
</dbReference>
<sequence length="868" mass="96829">MSTPQAPAAAPATGGVQQEESGFHKFSGFAQQIFSFWAITQVGMQKKFLLSGFIFTDWAVATKFFAPKTAGPDTAVSTGGKPVVNTQPVNPWSQPPTHASLAWPLGETYSMQVLETNDHRSVEYTIDFPEVVKNNGSLWAVIYLLRKGATLDLSSTVFDTENIHYVRKLLMPYFPRAKTRKEKNLLSGEAAVEEEAEEADVIVPHWHSNVTLALISDPAVLPYSLLLPPILEHIHLIPNARDETGTKGFYKPIIFPNEFWHLRSHYVEVNSTTKALPVQVVFQPMSYIKFQLFATMTQGFKDAEKQQGSAANAEIDEVKRMLLETNPWFLGLTGLVSVPHVLFEMLAFKSDVSHWRQKKEMVGVSVRYDKLAFRYVSYAAIPLLAVYTVYSLIYSTHKGWYSFVISTLTSFVYMFRFAQLVPQLIINYKLKSVAHMPMKSMIFKILSTVVDDLFAYVPNAQDPVLDTDARASAVLQVGAWDSEWRLGNDARMSRPPSFDLSLESSGPDARDNGRHGWVDLCERIGDVNSLGRGCGLVREVDKTDMMLDSRGMAYLDIDSIPSSDVHDAHFPSLPSTTPSISIIAAQEFSQYLSSYDVSLISDDSSIDDSTDFSSSSTAFSLPMGVGLGILGLTRKEGGDPFDSLGLVHVNRSSRDPSSDGEISHTILREAALMFLQPSICFEMDDSRDSEPEKTKPVDMPSRPHRSLTLKGGYGSNCMKDTRRRASLWNKENQQRWFWRGERLNRQPLLATYRSLPSLPLRSSRSALDLNTEAVDSGNTLVDHEVTADYAQEMFVGIQGGSPVRADGLTIERRDSVDWQRGIAEHFFYQPERVIFETRMWVGTSIKVVCGCSDGTSSSLAAGQNRPEQ</sequence>
<evidence type="ECO:0000313" key="9">
    <source>
        <dbReference type="Proteomes" id="UP000219338"/>
    </source>
</evidence>
<accession>A0A284RYU9</accession>
<comment type="similarity">
    <text evidence="2">Belongs to the CLPTM1 family.</text>
</comment>
<evidence type="ECO:0000256" key="6">
    <source>
        <dbReference type="SAM" id="MobiDB-lite"/>
    </source>
</evidence>
<evidence type="ECO:0000313" key="8">
    <source>
        <dbReference type="EMBL" id="SJL13942.1"/>
    </source>
</evidence>
<dbReference type="GO" id="GO:0016020">
    <property type="term" value="C:membrane"/>
    <property type="evidence" value="ECO:0007669"/>
    <property type="project" value="UniProtKB-SubCell"/>
</dbReference>
<protein>
    <recommendedName>
        <fullName evidence="10">Cleft lip and palate transmembrane protein 1 (CLPTM1)</fullName>
    </recommendedName>
</protein>
<evidence type="ECO:0000256" key="3">
    <source>
        <dbReference type="ARBA" id="ARBA00022692"/>
    </source>
</evidence>
<dbReference type="OrthoDB" id="378564at2759"/>
<evidence type="ECO:0000256" key="5">
    <source>
        <dbReference type="ARBA" id="ARBA00023136"/>
    </source>
</evidence>
<feature type="region of interest" description="Disordered" evidence="6">
    <location>
        <begin position="685"/>
        <end position="713"/>
    </location>
</feature>
<keyword evidence="3 7" id="KW-0812">Transmembrane</keyword>
<evidence type="ECO:0008006" key="10">
    <source>
        <dbReference type="Google" id="ProtNLM"/>
    </source>
</evidence>
<dbReference type="Pfam" id="PF05602">
    <property type="entry name" value="CLPTM1"/>
    <property type="match status" value="2"/>
</dbReference>
<organism evidence="8 9">
    <name type="scientific">Armillaria ostoyae</name>
    <name type="common">Armillaria root rot fungus</name>
    <dbReference type="NCBI Taxonomy" id="47428"/>
    <lineage>
        <taxon>Eukaryota</taxon>
        <taxon>Fungi</taxon>
        <taxon>Dikarya</taxon>
        <taxon>Basidiomycota</taxon>
        <taxon>Agaricomycotina</taxon>
        <taxon>Agaricomycetes</taxon>
        <taxon>Agaricomycetidae</taxon>
        <taxon>Agaricales</taxon>
        <taxon>Marasmiineae</taxon>
        <taxon>Physalacriaceae</taxon>
        <taxon>Armillaria</taxon>
    </lineage>
</organism>
<dbReference type="EMBL" id="FUEG01000021">
    <property type="protein sequence ID" value="SJL13942.1"/>
    <property type="molecule type" value="Genomic_DNA"/>
</dbReference>
<dbReference type="GO" id="GO:0012505">
    <property type="term" value="C:endomembrane system"/>
    <property type="evidence" value="ECO:0007669"/>
    <property type="project" value="TreeGrafter"/>
</dbReference>
<evidence type="ECO:0000256" key="2">
    <source>
        <dbReference type="ARBA" id="ARBA00009310"/>
    </source>
</evidence>
<name>A0A284RYU9_ARMOS</name>
<dbReference type="Proteomes" id="UP000219338">
    <property type="component" value="Unassembled WGS sequence"/>
</dbReference>